<proteinExistence type="predicted"/>
<keyword evidence="2" id="KW-0472">Membrane</keyword>
<keyword evidence="2" id="KW-1133">Transmembrane helix</keyword>
<evidence type="ECO:0000259" key="3">
    <source>
        <dbReference type="PROSITE" id="PS51201"/>
    </source>
</evidence>
<feature type="transmembrane region" description="Helical" evidence="2">
    <location>
        <begin position="47"/>
        <end position="64"/>
    </location>
</feature>
<protein>
    <submittedName>
        <fullName evidence="5">Trk K+ transport system, NAD-binding component</fullName>
    </submittedName>
</protein>
<dbReference type="EMBL" id="LMXI01000351">
    <property type="protein sequence ID" value="KRT58389.1"/>
    <property type="molecule type" value="Genomic_DNA"/>
</dbReference>
<dbReference type="PROSITE" id="PS51201">
    <property type="entry name" value="RCK_N"/>
    <property type="match status" value="2"/>
</dbReference>
<comment type="subcellular location">
    <subcellularLocation>
        <location evidence="1">Cell membrane</location>
        <topology evidence="1">Multi-pass membrane protein</topology>
    </subcellularLocation>
</comment>
<dbReference type="SUPFAM" id="SSF51735">
    <property type="entry name" value="NAD(P)-binding Rossmann-fold domains"/>
    <property type="match status" value="2"/>
</dbReference>
<dbReference type="InterPro" id="IPR036721">
    <property type="entry name" value="RCK_C_sf"/>
</dbReference>
<dbReference type="GO" id="GO:0005886">
    <property type="term" value="C:plasma membrane"/>
    <property type="evidence" value="ECO:0007669"/>
    <property type="project" value="UniProtKB-SubCell"/>
</dbReference>
<sequence>MNSIFFLVMRRMRAPLLALIFTYSVAVLGLVLIPGQDAEGNLWHMDFFHAFYFVSFMASTIGFGEIPYEFTDAQRLWVTFAIFFTVIVWLYSIGTLLTLFQDATFHQALIERRFARRIRQMRESFYLVCGYGETGSALIKALTERNQQAVAIDIRQERVNLLALENLRQYVPALCGDARLPLHLTEAGLDHPLCSGVVAITNSNEANLKIAITAKLLHPDITVICRADSHDIEANMASFGTDSIIDPFDTFAVHFATALQSPALNLLQEWLTSVADAPLGEPIYPPRHGLWVVCGYGRFGRAVFDQLRKEGMEVVVIEATPKKTGEPPKPFVIGRGTEEETLRAAEIERAVGIVAGTDNDANNLSIIMTARALNSDLFVILRQNRKDNEALIEAVKADMVMHPSAIIANRIRVLLGTPLLYELVQLMLYEEDSWACELVSRISALIQHRVPDVWELAINQEQAYAVELALREHQRVNLAEIMRDPGKREQRLRCIPLLLIRNDQRIMLPAESQRLEQGDRLLFCGSGGAHDRMEWTLQNEHALSYVRVGEAPLQGWLWRWIRNRREV</sequence>
<dbReference type="STRING" id="54398.Ga0074115_11211"/>
<evidence type="ECO:0000313" key="5">
    <source>
        <dbReference type="EMBL" id="KRT58389.1"/>
    </source>
</evidence>
<dbReference type="AlphaFoldDB" id="A0A0T5Z7C1"/>
<dbReference type="GO" id="GO:0006813">
    <property type="term" value="P:potassium ion transport"/>
    <property type="evidence" value="ECO:0007669"/>
    <property type="project" value="InterPro"/>
</dbReference>
<feature type="domain" description="RCK N-terminal" evidence="3">
    <location>
        <begin position="123"/>
        <end position="245"/>
    </location>
</feature>
<evidence type="ECO:0000256" key="2">
    <source>
        <dbReference type="SAM" id="Phobius"/>
    </source>
</evidence>
<dbReference type="Pfam" id="PF07885">
    <property type="entry name" value="Ion_trans_2"/>
    <property type="match status" value="1"/>
</dbReference>
<keyword evidence="7" id="KW-1185">Reference proteome</keyword>
<dbReference type="Proteomes" id="UP000051634">
    <property type="component" value="Unassembled WGS sequence"/>
</dbReference>
<dbReference type="Proteomes" id="UP000051276">
    <property type="component" value="Unassembled WGS sequence"/>
</dbReference>
<dbReference type="InterPro" id="IPR003148">
    <property type="entry name" value="RCK_N"/>
</dbReference>
<dbReference type="EMBL" id="LDXT01000085">
    <property type="protein sequence ID" value="KRT54956.1"/>
    <property type="molecule type" value="Genomic_DNA"/>
</dbReference>
<dbReference type="Gene3D" id="1.10.287.70">
    <property type="match status" value="1"/>
</dbReference>
<name>A0A0T5Z7C1_9GAMM</name>
<comment type="caution">
    <text evidence="5">The sequence shown here is derived from an EMBL/GenBank/DDBJ whole genome shotgun (WGS) entry which is preliminary data.</text>
</comment>
<dbReference type="PATRIC" id="fig|54398.3.peg.1706"/>
<reference evidence="6 7" key="1">
    <citation type="submission" date="2015-11" db="EMBL/GenBank/DDBJ databases">
        <title>The genome of Candidatus Endoriftia persephone in Ridgeia piscesae and population structure of the North Eastern Pacific vestimentiferan symbionts.</title>
        <authorList>
            <person name="Perez M."/>
            <person name="Juniper K.S."/>
        </authorList>
    </citation>
    <scope>NUCLEOTIDE SEQUENCE [LARGE SCALE GENOMIC DNA]</scope>
    <source>
        <strain evidence="5">Ind10</strain>
        <strain evidence="4">Ind11</strain>
    </source>
</reference>
<dbReference type="Pfam" id="PF02254">
    <property type="entry name" value="TrkA_N"/>
    <property type="match status" value="2"/>
</dbReference>
<dbReference type="InterPro" id="IPR036291">
    <property type="entry name" value="NAD(P)-bd_dom_sf"/>
</dbReference>
<evidence type="ECO:0000313" key="6">
    <source>
        <dbReference type="Proteomes" id="UP000051276"/>
    </source>
</evidence>
<gene>
    <name evidence="4" type="ORF">Ga0074115_11211</name>
    <name evidence="5" type="ORF">Ga0076813_13435</name>
</gene>
<feature type="domain" description="RCK N-terminal" evidence="3">
    <location>
        <begin position="288"/>
        <end position="401"/>
    </location>
</feature>
<feature type="transmembrane region" description="Helical" evidence="2">
    <location>
        <begin position="76"/>
        <end position="100"/>
    </location>
</feature>
<organism evidence="5 6">
    <name type="scientific">endosymbiont of Ridgeia piscesae</name>
    <dbReference type="NCBI Taxonomy" id="54398"/>
    <lineage>
        <taxon>Bacteria</taxon>
        <taxon>Pseudomonadati</taxon>
        <taxon>Pseudomonadota</taxon>
        <taxon>Gammaproteobacteria</taxon>
        <taxon>sulfur-oxidizing symbionts</taxon>
    </lineage>
</organism>
<dbReference type="InterPro" id="IPR050721">
    <property type="entry name" value="Trk_Ktr_HKT_K-transport"/>
</dbReference>
<evidence type="ECO:0000256" key="1">
    <source>
        <dbReference type="ARBA" id="ARBA00004651"/>
    </source>
</evidence>
<dbReference type="RefSeq" id="WP_057955606.1">
    <property type="nucleotide sequence ID" value="NZ_KQ556885.1"/>
</dbReference>
<dbReference type="OrthoDB" id="9781411at2"/>
<dbReference type="SUPFAM" id="SSF81324">
    <property type="entry name" value="Voltage-gated potassium channels"/>
    <property type="match status" value="1"/>
</dbReference>
<accession>A0A0T5Z7C1</accession>
<dbReference type="SUPFAM" id="SSF116726">
    <property type="entry name" value="TrkA C-terminal domain-like"/>
    <property type="match status" value="1"/>
</dbReference>
<dbReference type="Gene3D" id="3.40.50.720">
    <property type="entry name" value="NAD(P)-binding Rossmann-like Domain"/>
    <property type="match status" value="2"/>
</dbReference>
<dbReference type="InterPro" id="IPR013099">
    <property type="entry name" value="K_chnl_dom"/>
</dbReference>
<evidence type="ECO:0000313" key="4">
    <source>
        <dbReference type="EMBL" id="KRT54956.1"/>
    </source>
</evidence>
<dbReference type="PANTHER" id="PTHR43833:SF9">
    <property type="entry name" value="POTASSIUM CHANNEL PROTEIN YUGO-RELATED"/>
    <property type="match status" value="1"/>
</dbReference>
<evidence type="ECO:0000313" key="7">
    <source>
        <dbReference type="Proteomes" id="UP000051634"/>
    </source>
</evidence>
<dbReference type="PANTHER" id="PTHR43833">
    <property type="entry name" value="POTASSIUM CHANNEL PROTEIN 2-RELATED-RELATED"/>
    <property type="match status" value="1"/>
</dbReference>
<keyword evidence="2" id="KW-0812">Transmembrane</keyword>
<feature type="transmembrane region" description="Helical" evidence="2">
    <location>
        <begin position="12"/>
        <end position="35"/>
    </location>
</feature>